<dbReference type="EMBL" id="JANSKA010000002">
    <property type="protein sequence ID" value="MCR9036077.1"/>
    <property type="molecule type" value="Genomic_DNA"/>
</dbReference>
<evidence type="ECO:0000313" key="1">
    <source>
        <dbReference type="EMBL" id="MCR9036077.1"/>
    </source>
</evidence>
<protein>
    <submittedName>
        <fullName evidence="1">Uncharacterized protein</fullName>
    </submittedName>
</protein>
<gene>
    <name evidence="1" type="ORF">NVS32_03825</name>
</gene>
<reference evidence="1 2" key="1">
    <citation type="submission" date="2022-08" db="EMBL/GenBank/DDBJ databases">
        <title>Tractidigestivibacter montrealensis type strain KD21.</title>
        <authorList>
            <person name="Diop K."/>
            <person name="Richard C."/>
            <person name="Routy B."/>
        </authorList>
    </citation>
    <scope>NUCLEOTIDE SEQUENCE [LARGE SCALE GENOMIC DNA]</scope>
    <source>
        <strain evidence="1 2">KD21</strain>
    </source>
</reference>
<sequence length="116" mass="13684">MKETAYTIDGQEIAFMAPSIKKDFYFPEDARTTEKWNAVQSHVDECSKSVEYFKAENLKPCNCRAARLLDALQDSRYELYTVAGKDFVDVERKYEFDYQSDWHCESKYGFAKNVYR</sequence>
<evidence type="ECO:0000313" key="2">
    <source>
        <dbReference type="Proteomes" id="UP001204320"/>
    </source>
</evidence>
<dbReference type="Proteomes" id="UP001204320">
    <property type="component" value="Unassembled WGS sequence"/>
</dbReference>
<dbReference type="RefSeq" id="WP_258498755.1">
    <property type="nucleotide sequence ID" value="NZ_JANSKA010000002.1"/>
</dbReference>
<keyword evidence="2" id="KW-1185">Reference proteome</keyword>
<proteinExistence type="predicted"/>
<accession>A0ABT1Z7B9</accession>
<organism evidence="1 2">
    <name type="scientific">Tractidigestivibacter montrealensis</name>
    <dbReference type="NCBI Taxonomy" id="2972466"/>
    <lineage>
        <taxon>Bacteria</taxon>
        <taxon>Bacillati</taxon>
        <taxon>Actinomycetota</taxon>
        <taxon>Coriobacteriia</taxon>
        <taxon>Coriobacteriales</taxon>
        <taxon>Atopobiaceae</taxon>
        <taxon>Tractidigestivibacter</taxon>
    </lineage>
</organism>
<comment type="caution">
    <text evidence="1">The sequence shown here is derived from an EMBL/GenBank/DDBJ whole genome shotgun (WGS) entry which is preliminary data.</text>
</comment>
<name>A0ABT1Z7B9_9ACTN</name>